<dbReference type="EMBL" id="SGJP01000011">
    <property type="protein sequence ID" value="NFA60082.1"/>
    <property type="molecule type" value="Genomic_DNA"/>
</dbReference>
<organism evidence="1 2">
    <name type="scientific">Clostridium botulinum</name>
    <dbReference type="NCBI Taxonomy" id="1491"/>
    <lineage>
        <taxon>Bacteria</taxon>
        <taxon>Bacillati</taxon>
        <taxon>Bacillota</taxon>
        <taxon>Clostridia</taxon>
        <taxon>Eubacteriales</taxon>
        <taxon>Clostridiaceae</taxon>
        <taxon>Clostridium</taxon>
    </lineage>
</organism>
<sequence length="176" mass="20615">MINKFEKLNDGNNHYFKIVKDLDQDLKPYISELMYDEMPDLGTYQSTLGVPHPQTGDYLIYKDGGINFFSNTRDFENVFFSRTVDLKSLLEKKLIQEVSYKIFDLDMKLSKKIEAIYMDIADLEVGLDIANCNKDYVNINKFKNDVQDLQKELGDLKKEYNIRISKSLMEESYNCL</sequence>
<accession>A0A6M0SZX4</accession>
<evidence type="ECO:0000313" key="1">
    <source>
        <dbReference type="EMBL" id="NFA60082.1"/>
    </source>
</evidence>
<comment type="caution">
    <text evidence="1">The sequence shown here is derived from an EMBL/GenBank/DDBJ whole genome shotgun (WGS) entry which is preliminary data.</text>
</comment>
<proteinExistence type="predicted"/>
<evidence type="ECO:0000313" key="2">
    <source>
        <dbReference type="Proteomes" id="UP000473089"/>
    </source>
</evidence>
<gene>
    <name evidence="1" type="ORF">EXM42_06650</name>
</gene>
<reference evidence="1 2" key="1">
    <citation type="submission" date="2019-02" db="EMBL/GenBank/DDBJ databases">
        <title>Genome sequencing of Clostridium botulinum clinical isolates.</title>
        <authorList>
            <person name="Brunt J."/>
            <person name="Van Vliet A.H.M."/>
            <person name="Stringer S.C."/>
            <person name="Grant K.A."/>
            <person name="Carter A.C."/>
            <person name="Peck M.W."/>
        </authorList>
    </citation>
    <scope>NUCLEOTIDE SEQUENCE [LARGE SCALE GENOMIC DNA]</scope>
    <source>
        <strain evidence="1 2">R1125/03</strain>
    </source>
</reference>
<protein>
    <submittedName>
        <fullName evidence="1">Uncharacterized protein</fullName>
    </submittedName>
</protein>
<dbReference type="AlphaFoldDB" id="A0A6M0SZX4"/>
<dbReference type="Proteomes" id="UP000473089">
    <property type="component" value="Unassembled WGS sequence"/>
</dbReference>
<name>A0A6M0SZX4_CLOBO</name>